<evidence type="ECO:0000259" key="1">
    <source>
        <dbReference type="SMART" id="SM01321"/>
    </source>
</evidence>
<keyword evidence="3" id="KW-1185">Reference proteome</keyword>
<accession>A0ABU9TWH9</accession>
<organism evidence="2 3">
    <name type="scientific">Pseudoalteromonas neustonica</name>
    <dbReference type="NCBI Taxonomy" id="1840331"/>
    <lineage>
        <taxon>Bacteria</taxon>
        <taxon>Pseudomonadati</taxon>
        <taxon>Pseudomonadota</taxon>
        <taxon>Gammaproteobacteria</taxon>
        <taxon>Alteromonadales</taxon>
        <taxon>Pseudoalteromonadaceae</taxon>
        <taxon>Pseudoalteromonas</taxon>
    </lineage>
</organism>
<reference evidence="2 3" key="1">
    <citation type="submission" date="2024-03" db="EMBL/GenBank/DDBJ databases">
        <title>Community enrichment and isolation of bacterial strains for fucoidan degradation.</title>
        <authorList>
            <person name="Sichert A."/>
        </authorList>
    </citation>
    <scope>NUCLEOTIDE SEQUENCE [LARGE SCALE GENOMIC DNA]</scope>
    <source>
        <strain evidence="2 3">AS81</strain>
    </source>
</reference>
<proteinExistence type="predicted"/>
<dbReference type="NCBIfam" id="NF047646">
    <property type="entry name" value="REP_Tyr_transpos"/>
    <property type="match status" value="1"/>
</dbReference>
<dbReference type="InterPro" id="IPR002686">
    <property type="entry name" value="Transposase_17"/>
</dbReference>
<protein>
    <submittedName>
        <fullName evidence="2">Transposase</fullName>
    </submittedName>
</protein>
<comment type="caution">
    <text evidence="2">The sequence shown here is derived from an EMBL/GenBank/DDBJ whole genome shotgun (WGS) entry which is preliminary data.</text>
</comment>
<dbReference type="PANTHER" id="PTHR36966">
    <property type="entry name" value="REP-ASSOCIATED TYROSINE TRANSPOSASE"/>
    <property type="match status" value="1"/>
</dbReference>
<dbReference type="InterPro" id="IPR052715">
    <property type="entry name" value="RAYT_transposase"/>
</dbReference>
<dbReference type="SUPFAM" id="SSF143422">
    <property type="entry name" value="Transposase IS200-like"/>
    <property type="match status" value="1"/>
</dbReference>
<dbReference type="SMART" id="SM01321">
    <property type="entry name" value="Y1_Tnp"/>
    <property type="match status" value="1"/>
</dbReference>
<dbReference type="EMBL" id="JBBMQU010000001">
    <property type="protein sequence ID" value="MEM5549134.1"/>
    <property type="molecule type" value="Genomic_DNA"/>
</dbReference>
<dbReference type="Pfam" id="PF01797">
    <property type="entry name" value="Y1_Tnp"/>
    <property type="match status" value="1"/>
</dbReference>
<dbReference type="RefSeq" id="WP_342883002.1">
    <property type="nucleotide sequence ID" value="NZ_JBBMQU010000001.1"/>
</dbReference>
<dbReference type="InterPro" id="IPR036515">
    <property type="entry name" value="Transposase_17_sf"/>
</dbReference>
<evidence type="ECO:0000313" key="3">
    <source>
        <dbReference type="Proteomes" id="UP001388366"/>
    </source>
</evidence>
<gene>
    <name evidence="2" type="ORF">WNY63_00095</name>
</gene>
<name>A0ABU9TWH9_9GAMM</name>
<dbReference type="Proteomes" id="UP001388366">
    <property type="component" value="Unassembled WGS sequence"/>
</dbReference>
<evidence type="ECO:0000313" key="2">
    <source>
        <dbReference type="EMBL" id="MEM5549134.1"/>
    </source>
</evidence>
<sequence length="155" mass="18062">MSWSNLKKGRVSIQSGEYFITFTSYRRERIFSSSDLANTFCRCIASNELKYQCRWLTWVLMPDHFHGLLQLTSSELGVTVGHLKGASAREVNKVRNKNQPVWQRAYYDHALREEENRIAIARYIAANPLRQKLVIIRIGIQYICKLNIAVSCRHK</sequence>
<feature type="domain" description="Transposase IS200-like" evidence="1">
    <location>
        <begin position="13"/>
        <end position="127"/>
    </location>
</feature>
<dbReference type="PANTHER" id="PTHR36966:SF1">
    <property type="entry name" value="REP-ASSOCIATED TYROSINE TRANSPOSASE"/>
    <property type="match status" value="1"/>
</dbReference>
<dbReference type="Gene3D" id="3.30.70.1290">
    <property type="entry name" value="Transposase IS200-like"/>
    <property type="match status" value="1"/>
</dbReference>